<comment type="function">
    <text evidence="9">Catalyzes the phosphorylation of ribose at O-5 in a reaction requiring ATP and magnesium. The resulting D-ribose-5-phosphate can then be used either for sythesis of nucleotides, histidine, and tryptophan, or as a component of the pentose phosphate pathway.</text>
</comment>
<evidence type="ECO:0000313" key="12">
    <source>
        <dbReference type="Proteomes" id="UP001597108"/>
    </source>
</evidence>
<gene>
    <name evidence="9" type="primary">rbsK</name>
    <name evidence="11" type="ORF">ACFQ2S_21460</name>
</gene>
<feature type="binding site" evidence="9">
    <location>
        <begin position="206"/>
        <end position="211"/>
    </location>
    <ligand>
        <name>ATP</name>
        <dbReference type="ChEBI" id="CHEBI:30616"/>
    </ligand>
</feature>
<dbReference type="EMBL" id="JBHTJT010000051">
    <property type="protein sequence ID" value="MFD0982210.1"/>
    <property type="molecule type" value="Genomic_DNA"/>
</dbReference>
<feature type="binding site" evidence="9">
    <location>
        <position position="137"/>
    </location>
    <ligand>
        <name>substrate</name>
    </ligand>
</feature>
<dbReference type="CDD" id="cd01174">
    <property type="entry name" value="ribokinase"/>
    <property type="match status" value="1"/>
</dbReference>
<feature type="binding site" evidence="9">
    <location>
        <position position="234"/>
    </location>
    <ligand>
        <name>K(+)</name>
        <dbReference type="ChEBI" id="CHEBI:29103"/>
    </ligand>
</feature>
<comment type="cofactor">
    <cofactor evidence="9">
        <name>Mg(2+)</name>
        <dbReference type="ChEBI" id="CHEBI:18420"/>
    </cofactor>
    <text evidence="9">Requires a divalent cation, most likely magnesium in vivo, as an electrophilic catalyst to aid phosphoryl group transfer. It is the chelate of the metal and the nucleotide that is the actual substrate.</text>
</comment>
<feature type="active site" description="Proton acceptor" evidence="9">
    <location>
        <position position="240"/>
    </location>
</feature>
<dbReference type="Proteomes" id="UP001597108">
    <property type="component" value="Unassembled WGS sequence"/>
</dbReference>
<evidence type="ECO:0000256" key="2">
    <source>
        <dbReference type="ARBA" id="ARBA00022723"/>
    </source>
</evidence>
<feature type="binding site" evidence="9">
    <location>
        <begin position="10"/>
        <end position="12"/>
    </location>
    <ligand>
        <name>substrate</name>
    </ligand>
</feature>
<evidence type="ECO:0000259" key="10">
    <source>
        <dbReference type="Pfam" id="PF00294"/>
    </source>
</evidence>
<dbReference type="InterPro" id="IPR029056">
    <property type="entry name" value="Ribokinase-like"/>
</dbReference>
<reference evidence="12" key="1">
    <citation type="journal article" date="2019" name="Int. J. Syst. Evol. Microbiol.">
        <title>The Global Catalogue of Microorganisms (GCM) 10K type strain sequencing project: providing services to taxonomists for standard genome sequencing and annotation.</title>
        <authorList>
            <consortium name="The Broad Institute Genomics Platform"/>
            <consortium name="The Broad Institute Genome Sequencing Center for Infectious Disease"/>
            <person name="Wu L."/>
            <person name="Ma J."/>
        </authorList>
    </citation>
    <scope>NUCLEOTIDE SEQUENCE [LARGE SCALE GENOMIC DNA]</scope>
    <source>
        <strain evidence="12">CCUG 60524</strain>
    </source>
</reference>
<keyword evidence="1 9" id="KW-0808">Transferase</keyword>
<dbReference type="RefSeq" id="WP_386077830.1">
    <property type="nucleotide sequence ID" value="NZ_JBHTJT010000051.1"/>
</dbReference>
<feature type="binding site" evidence="9">
    <location>
        <position position="236"/>
    </location>
    <ligand>
        <name>K(+)</name>
        <dbReference type="ChEBI" id="CHEBI:29103"/>
    </ligand>
</feature>
<dbReference type="PANTHER" id="PTHR10584:SF166">
    <property type="entry name" value="RIBOKINASE"/>
    <property type="match status" value="1"/>
</dbReference>
<evidence type="ECO:0000256" key="7">
    <source>
        <dbReference type="ARBA" id="ARBA00022958"/>
    </source>
</evidence>
<keyword evidence="3 9" id="KW-0547">Nucleotide-binding</keyword>
<sequence>MAVYNLGSIHADWFYKVPRFPVNGETIPAANCVSGLGGKGANQSVALARAGAEVHHIGAIGGEGVWAAEQMKSVGVDVTHVAIEIAAPTGHALIFVTPDGENRIVICPGSNRMIESSDIKAALARAQAGDMLVMQNETNGQVEAAKRARARGMRVVYSAAPFDVAAVQAVLPHVDLLAVNEVEAEQVAAALDVPITALPVAELLVTHGPRGASWHDLKTGETLTVPAPKVVAVDTTGAGDTFVGYFCAGRDAGLPVAECLELAVAAAALKVTREGTADAIPSLAEVRSFLAETPGVE</sequence>
<dbReference type="PRINTS" id="PR00990">
    <property type="entry name" value="RIBOKINASE"/>
</dbReference>
<feature type="binding site" evidence="9">
    <location>
        <begin position="239"/>
        <end position="240"/>
    </location>
    <ligand>
        <name>ATP</name>
        <dbReference type="ChEBI" id="CHEBI:30616"/>
    </ligand>
</feature>
<evidence type="ECO:0000313" key="11">
    <source>
        <dbReference type="EMBL" id="MFD0982210.1"/>
    </source>
</evidence>
<evidence type="ECO:0000256" key="9">
    <source>
        <dbReference type="HAMAP-Rule" id="MF_01987"/>
    </source>
</evidence>
<keyword evidence="5 9" id="KW-0067">ATP-binding</keyword>
<keyword evidence="4 9" id="KW-0418">Kinase</keyword>
<dbReference type="Gene3D" id="3.40.1190.20">
    <property type="match status" value="1"/>
</dbReference>
<dbReference type="HAMAP" id="MF_01987">
    <property type="entry name" value="Ribokinase"/>
    <property type="match status" value="1"/>
</dbReference>
<proteinExistence type="inferred from homology"/>
<keyword evidence="7 9" id="KW-0630">Potassium</keyword>
<dbReference type="InterPro" id="IPR002139">
    <property type="entry name" value="Ribo/fructo_kinase"/>
</dbReference>
<dbReference type="Pfam" id="PF00294">
    <property type="entry name" value="PfkB"/>
    <property type="match status" value="1"/>
</dbReference>
<comment type="similarity">
    <text evidence="9">Belongs to the carbohydrate kinase PfkB family. Ribokinase subfamily.</text>
</comment>
<dbReference type="SUPFAM" id="SSF53613">
    <property type="entry name" value="Ribokinase-like"/>
    <property type="match status" value="1"/>
</dbReference>
<feature type="domain" description="Carbohydrate kinase PfkB" evidence="10">
    <location>
        <begin position="6"/>
        <end position="281"/>
    </location>
</feature>
<comment type="catalytic activity">
    <reaction evidence="9">
        <text>D-ribose + ATP = D-ribose 5-phosphate + ADP + H(+)</text>
        <dbReference type="Rhea" id="RHEA:13697"/>
        <dbReference type="ChEBI" id="CHEBI:15378"/>
        <dbReference type="ChEBI" id="CHEBI:30616"/>
        <dbReference type="ChEBI" id="CHEBI:47013"/>
        <dbReference type="ChEBI" id="CHEBI:78346"/>
        <dbReference type="ChEBI" id="CHEBI:456216"/>
        <dbReference type="EC" id="2.7.1.15"/>
    </reaction>
</comment>
<evidence type="ECO:0000256" key="8">
    <source>
        <dbReference type="ARBA" id="ARBA00023277"/>
    </source>
</evidence>
<comment type="subunit">
    <text evidence="9">Homodimer.</text>
</comment>
<feature type="binding site" evidence="9">
    <location>
        <position position="270"/>
    </location>
    <ligand>
        <name>K(+)</name>
        <dbReference type="ChEBI" id="CHEBI:29103"/>
    </ligand>
</feature>
<keyword evidence="9" id="KW-0963">Cytoplasm</keyword>
<keyword evidence="6 9" id="KW-0460">Magnesium</keyword>
<keyword evidence="2 9" id="KW-0479">Metal-binding</keyword>
<evidence type="ECO:0000256" key="6">
    <source>
        <dbReference type="ARBA" id="ARBA00022842"/>
    </source>
</evidence>
<accession>A0ABW3IWJ7</accession>
<comment type="pathway">
    <text evidence="9">Carbohydrate metabolism; D-ribose degradation; D-ribose 5-phosphate from beta-D-ribopyranose: step 2/2.</text>
</comment>
<evidence type="ECO:0000256" key="3">
    <source>
        <dbReference type="ARBA" id="ARBA00022741"/>
    </source>
</evidence>
<dbReference type="GO" id="GO:0004747">
    <property type="term" value="F:ribokinase activity"/>
    <property type="evidence" value="ECO:0007669"/>
    <property type="project" value="UniProtKB-EC"/>
</dbReference>
<dbReference type="EC" id="2.7.1.15" evidence="9"/>
<dbReference type="PANTHER" id="PTHR10584">
    <property type="entry name" value="SUGAR KINASE"/>
    <property type="match status" value="1"/>
</dbReference>
<evidence type="ECO:0000256" key="1">
    <source>
        <dbReference type="ARBA" id="ARBA00022679"/>
    </source>
</evidence>
<feature type="binding site" evidence="9">
    <location>
        <position position="275"/>
    </location>
    <ligand>
        <name>K(+)</name>
        <dbReference type="ChEBI" id="CHEBI:29103"/>
    </ligand>
</feature>
<keyword evidence="8 9" id="KW-0119">Carbohydrate metabolism</keyword>
<feature type="binding site" evidence="9">
    <location>
        <position position="240"/>
    </location>
    <ligand>
        <name>substrate</name>
    </ligand>
</feature>
<name>A0ABW3IWJ7_9RHOB</name>
<comment type="activity regulation">
    <text evidence="9">Activated by a monovalent cation that binds near, but not in, the active site. The most likely occupant of the site in vivo is potassium. Ion binding induces a conformational change that may alter substrate affinity.</text>
</comment>
<comment type="caution">
    <text evidence="9">Lacks conserved residue(s) required for the propagation of feature annotation.</text>
</comment>
<dbReference type="InterPro" id="IPR011611">
    <property type="entry name" value="PfkB_dom"/>
</dbReference>
<protein>
    <recommendedName>
        <fullName evidence="9">Ribokinase</fullName>
        <shortName evidence="9">RK</shortName>
        <ecNumber evidence="9">2.7.1.15</ecNumber>
    </recommendedName>
</protein>
<comment type="caution">
    <text evidence="11">The sequence shown here is derived from an EMBL/GenBank/DDBJ whole genome shotgun (WGS) entry which is preliminary data.</text>
</comment>
<feature type="binding site" evidence="9">
    <location>
        <begin position="38"/>
        <end position="42"/>
    </location>
    <ligand>
        <name>substrate</name>
    </ligand>
</feature>
<dbReference type="InterPro" id="IPR011877">
    <property type="entry name" value="Ribokinase"/>
</dbReference>
<organism evidence="11 12">
    <name type="scientific">Tropicimonas aquimaris</name>
    <dbReference type="NCBI Taxonomy" id="914152"/>
    <lineage>
        <taxon>Bacteria</taxon>
        <taxon>Pseudomonadati</taxon>
        <taxon>Pseudomonadota</taxon>
        <taxon>Alphaproteobacteria</taxon>
        <taxon>Rhodobacterales</taxon>
        <taxon>Roseobacteraceae</taxon>
        <taxon>Tropicimonas</taxon>
    </lineage>
</organism>
<comment type="subcellular location">
    <subcellularLocation>
        <location evidence="9">Cytoplasm</location>
    </subcellularLocation>
</comment>
<keyword evidence="12" id="KW-1185">Reference proteome</keyword>
<feature type="binding site" evidence="9">
    <location>
        <position position="273"/>
    </location>
    <ligand>
        <name>K(+)</name>
        <dbReference type="ChEBI" id="CHEBI:29103"/>
    </ligand>
</feature>
<evidence type="ECO:0000256" key="5">
    <source>
        <dbReference type="ARBA" id="ARBA00022840"/>
    </source>
</evidence>
<feature type="binding site" evidence="9">
    <location>
        <position position="180"/>
    </location>
    <ligand>
        <name>ATP</name>
        <dbReference type="ChEBI" id="CHEBI:30616"/>
    </ligand>
</feature>
<evidence type="ECO:0000256" key="4">
    <source>
        <dbReference type="ARBA" id="ARBA00022777"/>
    </source>
</evidence>